<keyword evidence="2" id="KW-1185">Reference proteome</keyword>
<proteinExistence type="predicted"/>
<dbReference type="EMBL" id="CP004122">
    <property type="protein sequence ID" value="AGF59619.1"/>
    <property type="molecule type" value="Genomic_DNA"/>
</dbReference>
<dbReference type="PATRIC" id="fig|931276.5.peg.5945"/>
<organism evidence="1 2">
    <name type="scientific">Clostridium saccharoperbutylacetonicum N1-4(HMT)</name>
    <dbReference type="NCBI Taxonomy" id="931276"/>
    <lineage>
        <taxon>Bacteria</taxon>
        <taxon>Bacillati</taxon>
        <taxon>Bacillota</taxon>
        <taxon>Clostridia</taxon>
        <taxon>Eubacteriales</taxon>
        <taxon>Clostridiaceae</taxon>
        <taxon>Clostridium</taxon>
    </lineage>
</organism>
<dbReference type="KEGG" id="csr:Cspa_135p00590"/>
<evidence type="ECO:0000313" key="2">
    <source>
        <dbReference type="Proteomes" id="UP000011728"/>
    </source>
</evidence>
<reference evidence="1 2" key="1">
    <citation type="submission" date="2013-02" db="EMBL/GenBank/DDBJ databases">
        <title>Genome sequence of Clostridium saccharoperbutylacetonicum N1-4(HMT).</title>
        <authorList>
            <person name="Poehlein A."/>
            <person name="Daniel R."/>
        </authorList>
    </citation>
    <scope>NUCLEOTIDE SEQUENCE [LARGE SCALE GENOMIC DNA]</scope>
    <source>
        <strain evidence="2">N1-4(HMT)</strain>
        <plasmid evidence="2">Plasmid Csp_135p</plasmid>
    </source>
</reference>
<dbReference type="RefSeq" id="WP_015395926.1">
    <property type="nucleotide sequence ID" value="NC_020292.1"/>
</dbReference>
<dbReference type="Proteomes" id="UP000011728">
    <property type="component" value="Plasmid Csp_135p"/>
</dbReference>
<geneLocation type="plasmid" evidence="1 2">
    <name>Csp_135p</name>
</geneLocation>
<protein>
    <submittedName>
        <fullName evidence="1">Uncharacterized protein</fullName>
    </submittedName>
</protein>
<dbReference type="AlphaFoldDB" id="M1MP37"/>
<name>M1MP37_9CLOT</name>
<accession>M1MP37</accession>
<keyword evidence="1" id="KW-0614">Plasmid</keyword>
<evidence type="ECO:0000313" key="1">
    <source>
        <dbReference type="EMBL" id="AGF59619.1"/>
    </source>
</evidence>
<sequence>MKKYLDNSGLTYYSTKLYDYLKNKLTALNSKISNLEVKVDFDNKELSTKIENNNQIISQNTSDIKTANSIISNLSAKVDNNYDELKTDFNSADMRPTGDSIYINNVEQFVFKDVVAGQAVTIPLKGDGSDFLIQCYVQTEQGTPIEHKVININTTTKDLLEYDPRYVEITDDGAVPKTSVSLTLQKENTVNGYNVYVTDYLPVELVDNITTLKDYDLYWMTLLNE</sequence>
<dbReference type="Gene3D" id="1.20.5.340">
    <property type="match status" value="1"/>
</dbReference>
<gene>
    <name evidence="1" type="ORF">Cspa_135p00590</name>
</gene>
<dbReference type="HOGENOM" id="CLU_1265135_0_0_9"/>